<comment type="similarity">
    <text evidence="1">Belongs to the SPATA2 family.</text>
</comment>
<organism evidence="4 5">
    <name type="scientific">Oreochromis aureus</name>
    <name type="common">Israeli tilapia</name>
    <name type="synonym">Chromis aureus</name>
    <dbReference type="NCBI Taxonomy" id="47969"/>
    <lineage>
        <taxon>Eukaryota</taxon>
        <taxon>Metazoa</taxon>
        <taxon>Chordata</taxon>
        <taxon>Craniata</taxon>
        <taxon>Vertebrata</taxon>
        <taxon>Euteleostomi</taxon>
        <taxon>Actinopterygii</taxon>
        <taxon>Neopterygii</taxon>
        <taxon>Teleostei</taxon>
        <taxon>Neoteleostei</taxon>
        <taxon>Acanthomorphata</taxon>
        <taxon>Ovalentaria</taxon>
        <taxon>Cichlomorphae</taxon>
        <taxon>Cichliformes</taxon>
        <taxon>Cichlidae</taxon>
        <taxon>African cichlids</taxon>
        <taxon>Pseudocrenilabrinae</taxon>
        <taxon>Oreochromini</taxon>
        <taxon>Oreochromis</taxon>
    </lineage>
</organism>
<dbReference type="KEGG" id="oau:116333033"/>
<dbReference type="Pfam" id="PF21388">
    <property type="entry name" value="SPATA2_PUB-like"/>
    <property type="match status" value="1"/>
</dbReference>
<sequence>MKDGTGAVEPAPSRGDVYADYVKCYLEERAEVGPCRDPQLLKKAAQYLLSEAEIGGTFTMFPFYQAVTERCEAQRDFRKHLSAFIRASEVLETLCVNLFLQPWKKEIRTLKTFTGPFVYCLEPVFSNSTIQSVLASIGYVPHTDPKQCEYRLSEDVNADKAMLVGFELLLARVECNHFLELQEDQLRPQEWLDVLQRREQAVKMTECTENKTATEQTEDKEEKKTEVDKKEVLYLDTRLVTTPQPKPQHYHLCSVDPSIMEMQRTYPDLAIRGRPLLPDKPHKVCSSTKAVSAADLPKTDCTENPCTAVAAVLITNDDGKAQQSLDGNRRGRHGNGRNSGTVNSGGAGAPGDTGSDTRRSRVEDELSGPQAISLHITLRAGATAQPPTQHNTGPQDESAVKSELSSLSSVEEEEQELRGLAERMGQVRVQESEHETTRKEGDNTNKDRRKQIRKANTEGETKKRSLRKPVMGKASALSHDDSAHTRPQQCDATVTNEQPAECQPSPSADSTADTQRQREGDPGGPGDENAGPAEEEQVAQSFVIVEQCRD</sequence>
<protein>
    <recommendedName>
        <fullName evidence="3">Spermatogenesis-associated protein 2 PUB-like domain-containing protein</fullName>
    </recommendedName>
</protein>
<dbReference type="InterPro" id="IPR048839">
    <property type="entry name" value="SPATA2_PUB-like"/>
</dbReference>
<evidence type="ECO:0000313" key="4">
    <source>
        <dbReference type="Ensembl" id="ENSOABP00000052006.1"/>
    </source>
</evidence>
<keyword evidence="5" id="KW-1185">Reference proteome</keyword>
<dbReference type="RefSeq" id="XP_031612016.1">
    <property type="nucleotide sequence ID" value="XM_031756156.2"/>
</dbReference>
<evidence type="ECO:0000256" key="2">
    <source>
        <dbReference type="SAM" id="MobiDB-lite"/>
    </source>
</evidence>
<dbReference type="AlphaFoldDB" id="A0A668VJC4"/>
<evidence type="ECO:0000256" key="1">
    <source>
        <dbReference type="ARBA" id="ARBA00038142"/>
    </source>
</evidence>
<feature type="region of interest" description="Disordered" evidence="2">
    <location>
        <begin position="320"/>
        <end position="367"/>
    </location>
</feature>
<dbReference type="Gene3D" id="1.20.58.2190">
    <property type="match status" value="1"/>
</dbReference>
<feature type="compositionally biased region" description="Polar residues" evidence="2">
    <location>
        <begin position="485"/>
        <end position="514"/>
    </location>
</feature>
<dbReference type="Ensembl" id="ENSOABT00000053337.2">
    <property type="protein sequence ID" value="ENSOABP00000052006.1"/>
    <property type="gene ID" value="ENSOABG00000023115.2"/>
</dbReference>
<feature type="compositionally biased region" description="Polar residues" evidence="2">
    <location>
        <begin position="385"/>
        <end position="395"/>
    </location>
</feature>
<dbReference type="OMA" id="LLPDKPH"/>
<proteinExistence type="inferred from homology"/>
<evidence type="ECO:0000313" key="5">
    <source>
        <dbReference type="Proteomes" id="UP000472276"/>
    </source>
</evidence>
<reference evidence="4" key="2">
    <citation type="submission" date="2025-09" db="UniProtKB">
        <authorList>
            <consortium name="Ensembl"/>
        </authorList>
    </citation>
    <scope>IDENTIFICATION</scope>
</reference>
<gene>
    <name evidence="4" type="primary">LOC116333033</name>
</gene>
<feature type="region of interest" description="Disordered" evidence="2">
    <location>
        <begin position="384"/>
        <end position="539"/>
    </location>
</feature>
<dbReference type="PANTHER" id="PTHR15326:SF9">
    <property type="entry name" value="SPERMATOGENESIS-ASSOCIATED PROTEIN 2"/>
    <property type="match status" value="1"/>
</dbReference>
<dbReference type="Proteomes" id="UP000472276">
    <property type="component" value="Unassembled WGS sequence"/>
</dbReference>
<evidence type="ECO:0000259" key="3">
    <source>
        <dbReference type="Pfam" id="PF21388"/>
    </source>
</evidence>
<accession>A0A668VJC4</accession>
<dbReference type="PANTHER" id="PTHR15326">
    <property type="entry name" value="SPERMATOGENESIS-ASSOCIATED PROTEIN 2/TAMOZHENNIC"/>
    <property type="match status" value="1"/>
</dbReference>
<dbReference type="GO" id="GO:0005737">
    <property type="term" value="C:cytoplasm"/>
    <property type="evidence" value="ECO:0007669"/>
    <property type="project" value="TreeGrafter"/>
</dbReference>
<feature type="compositionally biased region" description="Basic and acidic residues" evidence="2">
    <location>
        <begin position="430"/>
        <end position="446"/>
    </location>
</feature>
<dbReference type="GeneID" id="116333033"/>
<reference evidence="4" key="1">
    <citation type="submission" date="2025-08" db="UniProtKB">
        <authorList>
            <consortium name="Ensembl"/>
        </authorList>
    </citation>
    <scope>IDENTIFICATION</scope>
</reference>
<feature type="compositionally biased region" description="Basic and acidic residues" evidence="2">
    <location>
        <begin position="355"/>
        <end position="364"/>
    </location>
</feature>
<feature type="domain" description="Spermatogenesis-associated protein 2 PUB-like" evidence="3">
    <location>
        <begin position="26"/>
        <end position="200"/>
    </location>
</feature>
<name>A0A668VJC4_OREAU</name>